<dbReference type="NCBIfam" id="TIGR01552">
    <property type="entry name" value="phd_fam"/>
    <property type="match status" value="1"/>
</dbReference>
<reference evidence="2" key="1">
    <citation type="journal article" date="2015" name="Nature">
        <title>Complex archaea that bridge the gap between prokaryotes and eukaryotes.</title>
        <authorList>
            <person name="Spang A."/>
            <person name="Saw J.H."/>
            <person name="Jorgensen S.L."/>
            <person name="Zaremba-Niedzwiedzka K."/>
            <person name="Martijn J."/>
            <person name="Lind A.E."/>
            <person name="van Eijk R."/>
            <person name="Schleper C."/>
            <person name="Guy L."/>
            <person name="Ettema T.J."/>
        </authorList>
    </citation>
    <scope>NUCLEOTIDE SEQUENCE</scope>
</reference>
<name>A0A0F9A8M6_9ZZZZ</name>
<dbReference type="Gene3D" id="3.40.1620.10">
    <property type="entry name" value="YefM-like domain"/>
    <property type="match status" value="1"/>
</dbReference>
<evidence type="ECO:0008006" key="3">
    <source>
        <dbReference type="Google" id="ProtNLM"/>
    </source>
</evidence>
<dbReference type="InterPro" id="IPR036165">
    <property type="entry name" value="YefM-like_sf"/>
</dbReference>
<evidence type="ECO:0000313" key="2">
    <source>
        <dbReference type="EMBL" id="KKK74854.1"/>
    </source>
</evidence>
<dbReference type="AlphaFoldDB" id="A0A0F9A8M6"/>
<dbReference type="Pfam" id="PF02604">
    <property type="entry name" value="PhdYeFM_antitox"/>
    <property type="match status" value="1"/>
</dbReference>
<comment type="similarity">
    <text evidence="1">Belongs to the phD/YefM antitoxin family.</text>
</comment>
<dbReference type="InterPro" id="IPR006442">
    <property type="entry name" value="Antitoxin_Phd/YefM"/>
</dbReference>
<dbReference type="EMBL" id="LAZR01056123">
    <property type="protein sequence ID" value="KKK74854.1"/>
    <property type="molecule type" value="Genomic_DNA"/>
</dbReference>
<gene>
    <name evidence="2" type="ORF">LCGC14_2879600</name>
</gene>
<sequence>MTTISITDLRPHLSEYADNVCFRGDRLIIERNGKPAFAMVSVEDVEAIEALEEKIDIAEARKALKKGKFIPLEKLEAELGL</sequence>
<proteinExistence type="inferred from homology"/>
<comment type="caution">
    <text evidence="2">The sequence shown here is derived from an EMBL/GenBank/DDBJ whole genome shotgun (WGS) entry which is preliminary data.</text>
</comment>
<organism evidence="2">
    <name type="scientific">marine sediment metagenome</name>
    <dbReference type="NCBI Taxonomy" id="412755"/>
    <lineage>
        <taxon>unclassified sequences</taxon>
        <taxon>metagenomes</taxon>
        <taxon>ecological metagenomes</taxon>
    </lineage>
</organism>
<accession>A0A0F9A8M6</accession>
<evidence type="ECO:0000256" key="1">
    <source>
        <dbReference type="ARBA" id="ARBA00009981"/>
    </source>
</evidence>
<protein>
    <recommendedName>
        <fullName evidence="3">Antitoxin</fullName>
    </recommendedName>
</protein>
<dbReference type="SUPFAM" id="SSF143120">
    <property type="entry name" value="YefM-like"/>
    <property type="match status" value="1"/>
</dbReference>